<evidence type="ECO:0000256" key="6">
    <source>
        <dbReference type="ARBA" id="ARBA00022692"/>
    </source>
</evidence>
<feature type="transmembrane region" description="Helical" evidence="13">
    <location>
        <begin position="105"/>
        <end position="130"/>
    </location>
</feature>
<dbReference type="InterPro" id="IPR052348">
    <property type="entry name" value="Metallopeptidase_M50B"/>
</dbReference>
<evidence type="ECO:0000256" key="1">
    <source>
        <dbReference type="ARBA" id="ARBA00001947"/>
    </source>
</evidence>
<keyword evidence="4" id="KW-1003">Cell membrane</keyword>
<evidence type="ECO:0000256" key="3">
    <source>
        <dbReference type="ARBA" id="ARBA00007931"/>
    </source>
</evidence>
<evidence type="ECO:0000256" key="4">
    <source>
        <dbReference type="ARBA" id="ARBA00022475"/>
    </source>
</evidence>
<dbReference type="EMBL" id="JAGVSJ010000013">
    <property type="protein sequence ID" value="MBX8632036.1"/>
    <property type="molecule type" value="Genomic_DNA"/>
</dbReference>
<keyword evidence="11" id="KW-0482">Metalloprotease</keyword>
<feature type="transmembrane region" description="Helical" evidence="13">
    <location>
        <begin position="136"/>
        <end position="158"/>
    </location>
</feature>
<evidence type="ECO:0000313" key="15">
    <source>
        <dbReference type="EMBL" id="MBX8644609.1"/>
    </source>
</evidence>
<dbReference type="PANTHER" id="PTHR35864:SF1">
    <property type="entry name" value="ZINC METALLOPROTEASE YWHC-RELATED"/>
    <property type="match status" value="1"/>
</dbReference>
<dbReference type="GO" id="GO:0046872">
    <property type="term" value="F:metal ion binding"/>
    <property type="evidence" value="ECO:0007669"/>
    <property type="project" value="UniProtKB-KW"/>
</dbReference>
<evidence type="ECO:0000313" key="16">
    <source>
        <dbReference type="Proteomes" id="UP000750197"/>
    </source>
</evidence>
<evidence type="ECO:0000256" key="5">
    <source>
        <dbReference type="ARBA" id="ARBA00022670"/>
    </source>
</evidence>
<keyword evidence="7" id="KW-0479">Metal-binding</keyword>
<keyword evidence="12 13" id="KW-0472">Membrane</keyword>
<evidence type="ECO:0000256" key="10">
    <source>
        <dbReference type="ARBA" id="ARBA00022989"/>
    </source>
</evidence>
<comment type="caution">
    <text evidence="15">The sequence shown here is derived from an EMBL/GenBank/DDBJ whole genome shotgun (WGS) entry which is preliminary data.</text>
</comment>
<organism evidence="15 16">
    <name type="scientific">Candidatus Sysuiplasma superficiale</name>
    <dbReference type="NCBI Taxonomy" id="2823368"/>
    <lineage>
        <taxon>Archaea</taxon>
        <taxon>Methanobacteriati</taxon>
        <taxon>Thermoplasmatota</taxon>
        <taxon>Thermoplasmata</taxon>
        <taxon>Candidatus Sysuiplasmatales</taxon>
        <taxon>Candidatus Sysuiplasmataceae</taxon>
        <taxon>Candidatus Sysuiplasma</taxon>
    </lineage>
</organism>
<feature type="transmembrane region" description="Helical" evidence="13">
    <location>
        <begin position="170"/>
        <end position="189"/>
    </location>
</feature>
<dbReference type="EMBL" id="JAHEAC010000078">
    <property type="protein sequence ID" value="MBX8644609.1"/>
    <property type="molecule type" value="Genomic_DNA"/>
</dbReference>
<dbReference type="Proteomes" id="UP000750197">
    <property type="component" value="Unassembled WGS sequence"/>
</dbReference>
<protein>
    <submittedName>
        <fullName evidence="15">Site-2 protease family protein</fullName>
    </submittedName>
</protein>
<evidence type="ECO:0000256" key="13">
    <source>
        <dbReference type="SAM" id="Phobius"/>
    </source>
</evidence>
<evidence type="ECO:0000256" key="12">
    <source>
        <dbReference type="ARBA" id="ARBA00023136"/>
    </source>
</evidence>
<dbReference type="InterPro" id="IPR044537">
    <property type="entry name" value="Rip2-like"/>
</dbReference>
<keyword evidence="5 15" id="KW-0645">Protease</keyword>
<dbReference type="GO" id="GO:0008237">
    <property type="term" value="F:metallopeptidase activity"/>
    <property type="evidence" value="ECO:0007669"/>
    <property type="project" value="UniProtKB-KW"/>
</dbReference>
<dbReference type="GO" id="GO:0006508">
    <property type="term" value="P:proteolysis"/>
    <property type="evidence" value="ECO:0007669"/>
    <property type="project" value="UniProtKB-KW"/>
</dbReference>
<comment type="subcellular location">
    <subcellularLocation>
        <location evidence="2">Cell membrane</location>
        <topology evidence="2">Multi-pass membrane protein</topology>
    </subcellularLocation>
</comment>
<keyword evidence="10 13" id="KW-1133">Transmembrane helix</keyword>
<comment type="similarity">
    <text evidence="3">Belongs to the peptidase M50B family.</text>
</comment>
<feature type="transmembrane region" description="Helical" evidence="13">
    <location>
        <begin position="40"/>
        <end position="59"/>
    </location>
</feature>
<evidence type="ECO:0000256" key="8">
    <source>
        <dbReference type="ARBA" id="ARBA00022801"/>
    </source>
</evidence>
<feature type="transmembrane region" description="Helical" evidence="13">
    <location>
        <begin position="201"/>
        <end position="225"/>
    </location>
</feature>
<accession>A0A8J7YTX9</accession>
<keyword evidence="9" id="KW-0862">Zinc</keyword>
<sequence>MNGRGSTYTFTTDYGGYYGSPVYNYVPRGMRFSGEELKHILLAMVVLIFAFTIILYRFYSNYLPLDLGIAVVAGFTGFLFHELMHKYFAQKFGAWAEFRSSRFGLLLAFITALLGFLFAAPGAVYISGYLDRRQNGIVSIAGPLTNSSFSILFLLLAVAFSSNFILFESLAYISFLDAWLGVFNMLPIPPLDGYKVLRWNAGSYAAGIILPLAIIGILTVMGVGFL</sequence>
<evidence type="ECO:0000313" key="14">
    <source>
        <dbReference type="EMBL" id="MBX8632036.1"/>
    </source>
</evidence>
<reference evidence="15" key="1">
    <citation type="submission" date="2021-05" db="EMBL/GenBank/DDBJ databases">
        <title>Genomic insights into ecological role and evolution of a novel Thermoplasmata order Candidatus Sysuiplasmatales.</title>
        <authorList>
            <person name="Yuan Y."/>
        </authorList>
    </citation>
    <scope>NUCLEOTIDE SEQUENCE</scope>
    <source>
        <strain evidence="15">TUT19-bin139</strain>
        <strain evidence="14">YP2-bin.285</strain>
    </source>
</reference>
<dbReference type="GO" id="GO:0005886">
    <property type="term" value="C:plasma membrane"/>
    <property type="evidence" value="ECO:0007669"/>
    <property type="project" value="UniProtKB-SubCell"/>
</dbReference>
<dbReference type="Proteomes" id="UP000716004">
    <property type="component" value="Unassembled WGS sequence"/>
</dbReference>
<comment type="cofactor">
    <cofactor evidence="1">
        <name>Zn(2+)</name>
        <dbReference type="ChEBI" id="CHEBI:29105"/>
    </cofactor>
</comment>
<dbReference type="AlphaFoldDB" id="A0A8J7YTX9"/>
<name>A0A8J7YTX9_9ARCH</name>
<dbReference type="PANTHER" id="PTHR35864">
    <property type="entry name" value="ZINC METALLOPROTEASE MJ0611-RELATED"/>
    <property type="match status" value="1"/>
</dbReference>
<evidence type="ECO:0000256" key="2">
    <source>
        <dbReference type="ARBA" id="ARBA00004651"/>
    </source>
</evidence>
<dbReference type="CDD" id="cd06158">
    <property type="entry name" value="S2P-M50_like_1"/>
    <property type="match status" value="1"/>
</dbReference>
<feature type="transmembrane region" description="Helical" evidence="13">
    <location>
        <begin position="65"/>
        <end position="84"/>
    </location>
</feature>
<evidence type="ECO:0000256" key="7">
    <source>
        <dbReference type="ARBA" id="ARBA00022723"/>
    </source>
</evidence>
<keyword evidence="8" id="KW-0378">Hydrolase</keyword>
<proteinExistence type="inferred from homology"/>
<evidence type="ECO:0000256" key="11">
    <source>
        <dbReference type="ARBA" id="ARBA00023049"/>
    </source>
</evidence>
<evidence type="ECO:0000256" key="9">
    <source>
        <dbReference type="ARBA" id="ARBA00022833"/>
    </source>
</evidence>
<keyword evidence="6 13" id="KW-0812">Transmembrane</keyword>
<gene>
    <name evidence="14" type="ORF">J9259_05915</name>
    <name evidence="15" type="ORF">KIY12_07815</name>
</gene>